<accession>A0A8J2JLN9</accession>
<feature type="non-terminal residue" evidence="1">
    <location>
        <position position="1"/>
    </location>
</feature>
<sequence length="18" mass="2300">RCWVKWKLRLGVLIRMEI</sequence>
<name>A0A8J2JLN9_9HEXA</name>
<dbReference type="AlphaFoldDB" id="A0A8J2JLN9"/>
<evidence type="ECO:0000313" key="2">
    <source>
        <dbReference type="Proteomes" id="UP000708208"/>
    </source>
</evidence>
<organism evidence="1 2">
    <name type="scientific">Allacma fusca</name>
    <dbReference type="NCBI Taxonomy" id="39272"/>
    <lineage>
        <taxon>Eukaryota</taxon>
        <taxon>Metazoa</taxon>
        <taxon>Ecdysozoa</taxon>
        <taxon>Arthropoda</taxon>
        <taxon>Hexapoda</taxon>
        <taxon>Collembola</taxon>
        <taxon>Symphypleona</taxon>
        <taxon>Sminthuridae</taxon>
        <taxon>Allacma</taxon>
    </lineage>
</organism>
<dbReference type="EMBL" id="CAJVCH010009409">
    <property type="protein sequence ID" value="CAG7666952.1"/>
    <property type="molecule type" value="Genomic_DNA"/>
</dbReference>
<reference evidence="1" key="1">
    <citation type="submission" date="2021-06" db="EMBL/GenBank/DDBJ databases">
        <authorList>
            <person name="Hodson N. C."/>
            <person name="Mongue J. A."/>
            <person name="Jaron S. K."/>
        </authorList>
    </citation>
    <scope>NUCLEOTIDE SEQUENCE</scope>
</reference>
<comment type="caution">
    <text evidence="1">The sequence shown here is derived from an EMBL/GenBank/DDBJ whole genome shotgun (WGS) entry which is preliminary data.</text>
</comment>
<evidence type="ECO:0000313" key="1">
    <source>
        <dbReference type="EMBL" id="CAG7666952.1"/>
    </source>
</evidence>
<protein>
    <submittedName>
        <fullName evidence="1">Uncharacterized protein</fullName>
    </submittedName>
</protein>
<dbReference type="Proteomes" id="UP000708208">
    <property type="component" value="Unassembled WGS sequence"/>
</dbReference>
<gene>
    <name evidence="1" type="ORF">AFUS01_LOCUS1696</name>
</gene>
<proteinExistence type="predicted"/>
<keyword evidence="2" id="KW-1185">Reference proteome</keyword>